<dbReference type="PROSITE" id="PS50943">
    <property type="entry name" value="HTH_CROC1"/>
    <property type="match status" value="1"/>
</dbReference>
<keyword evidence="3" id="KW-1185">Reference proteome</keyword>
<dbReference type="InterPro" id="IPR010982">
    <property type="entry name" value="Lambda_DNA-bd_dom_sf"/>
</dbReference>
<reference evidence="2 3" key="1">
    <citation type="submission" date="2019-12" db="EMBL/GenBank/DDBJ databases">
        <title>The Isolation and Genome Sequencing of Six Novel Lytic Bacteriophages from the Rumen Active Against Butyrivibrio fibrisolvens.</title>
        <authorList>
            <person name="Friedersdorff J.C.A."/>
            <person name="Kingston-Smith A.H."/>
            <person name="Pachebat J.A."/>
            <person name="Rooke D."/>
            <person name="Creevey C.J."/>
        </authorList>
    </citation>
    <scope>NUCLEOTIDE SEQUENCE [LARGE SCALE GENOMIC DNA]</scope>
</reference>
<accession>A0A6B9SR07</accession>
<dbReference type="CDD" id="cd00093">
    <property type="entry name" value="HTH_XRE"/>
    <property type="match status" value="1"/>
</dbReference>
<dbReference type="GO" id="GO:0003677">
    <property type="term" value="F:DNA binding"/>
    <property type="evidence" value="ECO:0007669"/>
    <property type="project" value="InterPro"/>
</dbReference>
<name>A0A6B9SR07_9CAUD</name>
<dbReference type="Proteomes" id="UP000464519">
    <property type="component" value="Segment"/>
</dbReference>
<dbReference type="InterPro" id="IPR001387">
    <property type="entry name" value="Cro/C1-type_HTH"/>
</dbReference>
<evidence type="ECO:0000259" key="1">
    <source>
        <dbReference type="PROSITE" id="PS50943"/>
    </source>
</evidence>
<evidence type="ECO:0000313" key="3">
    <source>
        <dbReference type="Proteomes" id="UP000464519"/>
    </source>
</evidence>
<evidence type="ECO:0000313" key="2">
    <source>
        <dbReference type="EMBL" id="QHJ73575.2"/>
    </source>
</evidence>
<dbReference type="Gene3D" id="1.10.260.40">
    <property type="entry name" value="lambda repressor-like DNA-binding domains"/>
    <property type="match status" value="1"/>
</dbReference>
<proteinExistence type="predicted"/>
<feature type="domain" description="HTH cro/C1-type" evidence="1">
    <location>
        <begin position="16"/>
        <end position="70"/>
    </location>
</feature>
<dbReference type="SMART" id="SM00530">
    <property type="entry name" value="HTH_XRE"/>
    <property type="match status" value="1"/>
</dbReference>
<dbReference type="EMBL" id="MN882550">
    <property type="protein sequence ID" value="QHJ73575.2"/>
    <property type="molecule type" value="Genomic_DNA"/>
</dbReference>
<sequence>MQEFVYTGVKDMKERIKLIREQYGLSQSAFAARLGISRASVCQLESGINGASNSTVINICREFNVNREWLETGKGDMLVSLNDGEKLARVVADVLADGDDFVVKTFLALGQLSPQQWQLVKDFVDKIKSGT</sequence>
<dbReference type="SUPFAM" id="SSF47413">
    <property type="entry name" value="lambda repressor-like DNA-binding domains"/>
    <property type="match status" value="1"/>
</dbReference>
<dbReference type="Pfam" id="PF01381">
    <property type="entry name" value="HTH_3"/>
    <property type="match status" value="1"/>
</dbReference>
<organism evidence="2 3">
    <name type="scientific">Butyrivibrio phage Arawn</name>
    <dbReference type="NCBI Taxonomy" id="2724180"/>
    <lineage>
        <taxon>Viruses</taxon>
        <taxon>Duplodnaviria</taxon>
        <taxon>Heunggongvirae</taxon>
        <taxon>Uroviricota</taxon>
        <taxon>Caudoviricetes</taxon>
        <taxon>Arawnvirus</taxon>
        <taxon>Arawnvirus arawn</taxon>
    </lineage>
</organism>
<protein>
    <recommendedName>
        <fullName evidence="1">HTH cro/C1-type domain-containing protein</fullName>
    </recommendedName>
</protein>
<dbReference type="GeneID" id="55626608"/>
<dbReference type="RefSeq" id="YP_009855867.1">
    <property type="nucleotide sequence ID" value="NC_048848.1"/>
</dbReference>